<feature type="compositionally biased region" description="Low complexity" evidence="1">
    <location>
        <begin position="154"/>
        <end position="163"/>
    </location>
</feature>
<dbReference type="HOGENOM" id="CLU_1624823_0_0_7"/>
<evidence type="ECO:0000313" key="3">
    <source>
        <dbReference type="Proteomes" id="UP000008963"/>
    </source>
</evidence>
<keyword evidence="3" id="KW-1185">Reference proteome</keyword>
<evidence type="ECO:0000256" key="1">
    <source>
        <dbReference type="SAM" id="MobiDB-lite"/>
    </source>
</evidence>
<name>E1WYM6_HALMS</name>
<dbReference type="EMBL" id="FQ312005">
    <property type="protein sequence ID" value="CBW27666.1"/>
    <property type="molecule type" value="Genomic_DNA"/>
</dbReference>
<feature type="region of interest" description="Disordered" evidence="1">
    <location>
        <begin position="143"/>
        <end position="163"/>
    </location>
</feature>
<reference evidence="3" key="1">
    <citation type="journal article" date="2013" name="ISME J.">
        <title>A small predatory core genome in the divergent marine Bacteriovorax marinus SJ and the terrestrial Bdellovibrio bacteriovorus.</title>
        <authorList>
            <person name="Crossman L.C."/>
            <person name="Chen H."/>
            <person name="Cerdeno-Tarraga A.M."/>
            <person name="Brooks K."/>
            <person name="Quail M.A."/>
            <person name="Pineiro S.A."/>
            <person name="Hobley L."/>
            <person name="Sockett R.E."/>
            <person name="Bentley S.D."/>
            <person name="Parkhill J."/>
            <person name="Williams H.N."/>
            <person name="Stine O.C."/>
        </authorList>
    </citation>
    <scope>NUCLEOTIDE SEQUENCE [LARGE SCALE GENOMIC DNA]</scope>
    <source>
        <strain evidence="3">ATCC BAA-682 / DSM 15412 / SJ</strain>
    </source>
</reference>
<evidence type="ECO:0000313" key="2">
    <source>
        <dbReference type="EMBL" id="CBW27666.1"/>
    </source>
</evidence>
<organism evidence="2 3">
    <name type="scientific">Halobacteriovorax marinus (strain ATCC BAA-682 / DSM 15412 / SJ)</name>
    <name type="common">Bacteriovorax marinus</name>
    <dbReference type="NCBI Taxonomy" id="862908"/>
    <lineage>
        <taxon>Bacteria</taxon>
        <taxon>Pseudomonadati</taxon>
        <taxon>Bdellovibrionota</taxon>
        <taxon>Bacteriovoracia</taxon>
        <taxon>Bacteriovoracales</taxon>
        <taxon>Halobacteriovoraceae</taxon>
        <taxon>Halobacteriovorax</taxon>
    </lineage>
</organism>
<dbReference type="Proteomes" id="UP000008963">
    <property type="component" value="Chromosome"/>
</dbReference>
<accession>E1WYM6</accession>
<dbReference type="PATRIC" id="fig|862908.3.peg.2768"/>
<proteinExistence type="predicted"/>
<protein>
    <submittedName>
        <fullName evidence="2">Membrane protein</fullName>
    </submittedName>
</protein>
<dbReference type="AlphaFoldDB" id="E1WYM6"/>
<sequence length="163" mass="19248">MKVKLFWRKNLMRRPDWQPLEYRTFKHKNPKMEFFCPLCGTKRAFHSTPRLSPKNYLQLVLSSLLVGAALAPLMGARSYFVFFVFWAIFEAAVRMNFRKDIPCPHCGFDASWYKKDVKMARKIVHDFWATKQPNAQMQEKINEFDEGQMPPPQQNSSNPYASY</sequence>
<gene>
    <name evidence="2" type="ordered locus">BMS_2895</name>
</gene>
<dbReference type="KEGG" id="bmx:BMS_2895"/>